<keyword evidence="9" id="KW-0539">Nucleus</keyword>
<feature type="compositionally biased region" description="Polar residues" evidence="11">
    <location>
        <begin position="688"/>
        <end position="697"/>
    </location>
</feature>
<evidence type="ECO:0000313" key="14">
    <source>
        <dbReference type="Proteomes" id="UP000567179"/>
    </source>
</evidence>
<evidence type="ECO:0000256" key="2">
    <source>
        <dbReference type="ARBA" id="ARBA00022723"/>
    </source>
</evidence>
<keyword evidence="14" id="KW-1185">Reference proteome</keyword>
<feature type="region of interest" description="Disordered" evidence="11">
    <location>
        <begin position="418"/>
        <end position="455"/>
    </location>
</feature>
<dbReference type="Gene3D" id="3.30.160.60">
    <property type="entry name" value="Classic Zinc Finger"/>
    <property type="match status" value="2"/>
</dbReference>
<feature type="compositionally biased region" description="Low complexity" evidence="11">
    <location>
        <begin position="333"/>
        <end position="348"/>
    </location>
</feature>
<dbReference type="SUPFAM" id="SSF57667">
    <property type="entry name" value="beta-beta-alpha zinc fingers"/>
    <property type="match status" value="1"/>
</dbReference>
<dbReference type="Proteomes" id="UP000567179">
    <property type="component" value="Unassembled WGS sequence"/>
</dbReference>
<evidence type="ECO:0000259" key="12">
    <source>
        <dbReference type="PROSITE" id="PS50157"/>
    </source>
</evidence>
<proteinExistence type="predicted"/>
<feature type="region of interest" description="Disordered" evidence="11">
    <location>
        <begin position="665"/>
        <end position="777"/>
    </location>
</feature>
<feature type="region of interest" description="Disordered" evidence="11">
    <location>
        <begin position="203"/>
        <end position="238"/>
    </location>
</feature>
<dbReference type="OrthoDB" id="1095242at2759"/>
<evidence type="ECO:0000256" key="9">
    <source>
        <dbReference type="ARBA" id="ARBA00023242"/>
    </source>
</evidence>
<comment type="caution">
    <text evidence="13">The sequence shown here is derived from an EMBL/GenBank/DDBJ whole genome shotgun (WGS) entry which is preliminary data.</text>
</comment>
<dbReference type="EMBL" id="JAACJJ010000002">
    <property type="protein sequence ID" value="KAF5329611.1"/>
    <property type="molecule type" value="Genomic_DNA"/>
</dbReference>
<protein>
    <recommendedName>
        <fullName evidence="12">C2H2-type domain-containing protein</fullName>
    </recommendedName>
</protein>
<evidence type="ECO:0000256" key="1">
    <source>
        <dbReference type="ARBA" id="ARBA00004123"/>
    </source>
</evidence>
<feature type="compositionally biased region" description="Gly residues" evidence="11">
    <location>
        <begin position="423"/>
        <end position="436"/>
    </location>
</feature>
<evidence type="ECO:0000256" key="11">
    <source>
        <dbReference type="SAM" id="MobiDB-lite"/>
    </source>
</evidence>
<organism evidence="13 14">
    <name type="scientific">Psilocybe cf. subviscida</name>
    <dbReference type="NCBI Taxonomy" id="2480587"/>
    <lineage>
        <taxon>Eukaryota</taxon>
        <taxon>Fungi</taxon>
        <taxon>Dikarya</taxon>
        <taxon>Basidiomycota</taxon>
        <taxon>Agaricomycotina</taxon>
        <taxon>Agaricomycetes</taxon>
        <taxon>Agaricomycetidae</taxon>
        <taxon>Agaricales</taxon>
        <taxon>Agaricineae</taxon>
        <taxon>Strophariaceae</taxon>
        <taxon>Psilocybe</taxon>
    </lineage>
</organism>
<name>A0A8H5BV72_9AGAR</name>
<comment type="subcellular location">
    <subcellularLocation>
        <location evidence="1">Nucleus</location>
    </subcellularLocation>
</comment>
<evidence type="ECO:0000313" key="13">
    <source>
        <dbReference type="EMBL" id="KAF5329611.1"/>
    </source>
</evidence>
<keyword evidence="3" id="KW-0677">Repeat</keyword>
<dbReference type="FunFam" id="3.30.160.60:FF:000064">
    <property type="entry name" value="Early growth response protein 3"/>
    <property type="match status" value="1"/>
</dbReference>
<evidence type="ECO:0000256" key="10">
    <source>
        <dbReference type="PROSITE-ProRule" id="PRU00042"/>
    </source>
</evidence>
<feature type="domain" description="C2H2-type" evidence="12">
    <location>
        <begin position="394"/>
        <end position="421"/>
    </location>
</feature>
<dbReference type="InterPro" id="IPR013087">
    <property type="entry name" value="Znf_C2H2_type"/>
</dbReference>
<dbReference type="AlphaFoldDB" id="A0A8H5BV72"/>
<dbReference type="SMART" id="SM00355">
    <property type="entry name" value="ZnF_C2H2"/>
    <property type="match status" value="2"/>
</dbReference>
<keyword evidence="8" id="KW-0804">Transcription</keyword>
<feature type="compositionally biased region" description="Low complexity" evidence="11">
    <location>
        <begin position="728"/>
        <end position="740"/>
    </location>
</feature>
<evidence type="ECO:0000256" key="5">
    <source>
        <dbReference type="ARBA" id="ARBA00022833"/>
    </source>
</evidence>
<evidence type="ECO:0000256" key="3">
    <source>
        <dbReference type="ARBA" id="ARBA00022737"/>
    </source>
</evidence>
<feature type="compositionally biased region" description="Low complexity" evidence="11">
    <location>
        <begin position="709"/>
        <end position="719"/>
    </location>
</feature>
<reference evidence="13 14" key="1">
    <citation type="journal article" date="2020" name="ISME J.">
        <title>Uncovering the hidden diversity of litter-decomposition mechanisms in mushroom-forming fungi.</title>
        <authorList>
            <person name="Floudas D."/>
            <person name="Bentzer J."/>
            <person name="Ahren D."/>
            <person name="Johansson T."/>
            <person name="Persson P."/>
            <person name="Tunlid A."/>
        </authorList>
    </citation>
    <scope>NUCLEOTIDE SEQUENCE [LARGE SCALE GENOMIC DNA]</scope>
    <source>
        <strain evidence="13 14">CBS 101986</strain>
    </source>
</reference>
<dbReference type="InterPro" id="IPR052127">
    <property type="entry name" value="STE12_transcription_factor"/>
</dbReference>
<keyword evidence="7" id="KW-0238">DNA-binding</keyword>
<evidence type="ECO:0000256" key="4">
    <source>
        <dbReference type="ARBA" id="ARBA00022771"/>
    </source>
</evidence>
<dbReference type="GO" id="GO:0003700">
    <property type="term" value="F:DNA-binding transcription factor activity"/>
    <property type="evidence" value="ECO:0007669"/>
    <property type="project" value="TreeGrafter"/>
</dbReference>
<keyword evidence="6" id="KW-0805">Transcription regulation</keyword>
<accession>A0A8H5BV72</accession>
<dbReference type="InterPro" id="IPR036236">
    <property type="entry name" value="Znf_C2H2_sf"/>
</dbReference>
<keyword evidence="2" id="KW-0479">Metal-binding</keyword>
<dbReference type="Pfam" id="PF00096">
    <property type="entry name" value="zf-C2H2"/>
    <property type="match status" value="2"/>
</dbReference>
<sequence>MHTFSVPHDRLFLDALERDLKREKIGQDPTTSIIGEPALSFTYDPKRSLYEQFSKASGAREGEGELETAARRAGAFDTRVTDNRRSSQAGGVFGMDDSNKPRDESVGAGSESSDGLGMTDDSEAEASAEDGPTRSRTRRRDIGAVVSDALGHQGSPFYKVRRKKPTKAASTLSSEYPAGDEQYGSRGRSVGIGGLTARYQSLSMSRERHGSFPSHHRLGSHTSLRDFANSPEPPTDTTTAADMFIQQAAGSLLLPDGSVPKPKNTGQQNVVGEVPVMYSMGDPADVLAGARPAAMAGGMHSRGRSFDLSREHLRPSTSGTMSAGYNPASFADQQQQPQQSNSGYSGSGTDMYQTLSPDGKVRAFVCPLYSCGRLFKRMEHLKRHLRTHTMERPFECPQCNKRFSRSDNLTQHLRTHERTGSGLLPGLGMGGAGPHGVGHEQEWTGTGEPMEDESTQNMPGEGAIGGGSVGQNGADNEEYMMQGFEGIEGAYGIDGLDISQFNILGLGPGFNMGQLDEAMFEVMVEGGVQPADSDEPGLLVRTTPDSGIVYMNPHLQQQQQQHLQQQQLQQMSQDFTGTGNLPSSSSLMFSDVSTSSSSVPSSAWGSTFRDSMMHQPHPSMSSNGSFIDDLSSASLSAPSHKQAFDHATMYPQSLLLENANLAGGIGPMRRHRSMTPSLQRGGDIRRPSTASSNNGSAEYTGHQGGGSPGSIHSVSSSLSNQRGYHPYSRSSSRANSVASSPQVHALPMRSDSRASNYGGTGSGNGSLSSSLTGAGGLHDNMRAMMKMSLDMETGPDGEVPGGMTATATGNAAVFGEAAFRSGSPASFQQQQQVTDSPGTFNMDLPMYSSGQIHHSATMPPFSTNNNSGQQPQQHFDYYGHHATM</sequence>
<dbReference type="PROSITE" id="PS00028">
    <property type="entry name" value="ZINC_FINGER_C2H2_1"/>
    <property type="match status" value="2"/>
</dbReference>
<dbReference type="PANTHER" id="PTHR47427:SF1">
    <property type="entry name" value="PROTEIN STE12"/>
    <property type="match status" value="1"/>
</dbReference>
<dbReference type="GO" id="GO:1990526">
    <property type="term" value="C:Ste12p-Dig1p-Dig2p complex"/>
    <property type="evidence" value="ECO:0007669"/>
    <property type="project" value="TreeGrafter"/>
</dbReference>
<keyword evidence="5" id="KW-0862">Zinc</keyword>
<dbReference type="PROSITE" id="PS50157">
    <property type="entry name" value="ZINC_FINGER_C2H2_2"/>
    <property type="match status" value="2"/>
</dbReference>
<evidence type="ECO:0000256" key="8">
    <source>
        <dbReference type="ARBA" id="ARBA00023163"/>
    </source>
</evidence>
<feature type="region of interest" description="Disordered" evidence="11">
    <location>
        <begin position="54"/>
        <end position="191"/>
    </location>
</feature>
<keyword evidence="4 10" id="KW-0863">Zinc-finger</keyword>
<feature type="domain" description="C2H2-type" evidence="12">
    <location>
        <begin position="364"/>
        <end position="393"/>
    </location>
</feature>
<dbReference type="GO" id="GO:0005634">
    <property type="term" value="C:nucleus"/>
    <property type="evidence" value="ECO:0007669"/>
    <property type="project" value="UniProtKB-SubCell"/>
</dbReference>
<gene>
    <name evidence="13" type="ORF">D9619_009409</name>
</gene>
<dbReference type="PANTHER" id="PTHR47427">
    <property type="entry name" value="PROTEIN STE12"/>
    <property type="match status" value="1"/>
</dbReference>
<evidence type="ECO:0000256" key="6">
    <source>
        <dbReference type="ARBA" id="ARBA00023015"/>
    </source>
</evidence>
<feature type="region of interest" description="Disordered" evidence="11">
    <location>
        <begin position="312"/>
        <end position="353"/>
    </location>
</feature>
<dbReference type="GO" id="GO:1990527">
    <property type="term" value="C:Tec1p-Ste12p-Dig1p complex"/>
    <property type="evidence" value="ECO:0007669"/>
    <property type="project" value="TreeGrafter"/>
</dbReference>
<dbReference type="GO" id="GO:0003677">
    <property type="term" value="F:DNA binding"/>
    <property type="evidence" value="ECO:0007669"/>
    <property type="project" value="UniProtKB-KW"/>
</dbReference>
<dbReference type="GO" id="GO:0008270">
    <property type="term" value="F:zinc ion binding"/>
    <property type="evidence" value="ECO:0007669"/>
    <property type="project" value="UniProtKB-KW"/>
</dbReference>
<evidence type="ECO:0000256" key="7">
    <source>
        <dbReference type="ARBA" id="ARBA00023125"/>
    </source>
</evidence>